<organism evidence="1 2">
    <name type="scientific">Candidozyma auris</name>
    <name type="common">Yeast</name>
    <name type="synonym">Candida auris</name>
    <dbReference type="NCBI Taxonomy" id="498019"/>
    <lineage>
        <taxon>Eukaryota</taxon>
        <taxon>Fungi</taxon>
        <taxon>Dikarya</taxon>
        <taxon>Ascomycota</taxon>
        <taxon>Saccharomycotina</taxon>
        <taxon>Pichiomycetes</taxon>
        <taxon>Metschnikowiaceae</taxon>
        <taxon>Candidozyma</taxon>
    </lineage>
</organism>
<protein>
    <submittedName>
        <fullName evidence="1">Uncharacterized protein</fullName>
    </submittedName>
</protein>
<comment type="caution">
    <text evidence="1">The sequence shown here is derived from an EMBL/GenBank/DDBJ whole genome shotgun (WGS) entry which is preliminary data.</text>
</comment>
<dbReference type="AlphaFoldDB" id="A0A0L0NSR6"/>
<proteinExistence type="predicted"/>
<name>A0A0L0NSR6_CANAR</name>
<reference evidence="2" key="1">
    <citation type="journal article" date="2015" name="BMC Genomics">
        <title>Draft genome of a commonly misdiagnosed multidrug resistant pathogen Candida auris.</title>
        <authorList>
            <person name="Chatterjee S."/>
            <person name="Alampalli S.V."/>
            <person name="Nageshan R.K."/>
            <person name="Chettiar S.T."/>
            <person name="Joshi S."/>
            <person name="Tatu U.S."/>
        </authorList>
    </citation>
    <scope>NUCLEOTIDE SEQUENCE [LARGE SCALE GENOMIC DNA]</scope>
    <source>
        <strain evidence="2">6684</strain>
    </source>
</reference>
<dbReference type="EMBL" id="LGST01000043">
    <property type="protein sequence ID" value="KND97217.1"/>
    <property type="molecule type" value="Genomic_DNA"/>
</dbReference>
<evidence type="ECO:0000313" key="2">
    <source>
        <dbReference type="Proteomes" id="UP000037122"/>
    </source>
</evidence>
<accession>A0A0L0NSR6</accession>
<gene>
    <name evidence="1" type="ORF">QG37_06432</name>
</gene>
<dbReference type="Proteomes" id="UP000037122">
    <property type="component" value="Unassembled WGS sequence"/>
</dbReference>
<evidence type="ECO:0000313" key="1">
    <source>
        <dbReference type="EMBL" id="KND97217.1"/>
    </source>
</evidence>
<sequence length="45" mass="4953">MSGDDVGVAEDEDFPVFRNTADVVPANGETCVKLNTEKKKKKKKI</sequence>